<dbReference type="Proteomes" id="UP000195402">
    <property type="component" value="Unassembled WGS sequence"/>
</dbReference>
<dbReference type="GO" id="GO:0016020">
    <property type="term" value="C:membrane"/>
    <property type="evidence" value="ECO:0007669"/>
    <property type="project" value="UniProtKB-SubCell"/>
</dbReference>
<evidence type="ECO:0000256" key="1">
    <source>
        <dbReference type="ARBA" id="ARBA00004141"/>
    </source>
</evidence>
<organism evidence="9 10">
    <name type="scientific">Macleaya cordata</name>
    <name type="common">Five-seeded plume-poppy</name>
    <name type="synonym">Bocconia cordata</name>
    <dbReference type="NCBI Taxonomy" id="56857"/>
    <lineage>
        <taxon>Eukaryota</taxon>
        <taxon>Viridiplantae</taxon>
        <taxon>Streptophyta</taxon>
        <taxon>Embryophyta</taxon>
        <taxon>Tracheophyta</taxon>
        <taxon>Spermatophyta</taxon>
        <taxon>Magnoliopsida</taxon>
        <taxon>Ranunculales</taxon>
        <taxon>Papaveraceae</taxon>
        <taxon>Papaveroideae</taxon>
        <taxon>Macleaya</taxon>
    </lineage>
</organism>
<evidence type="ECO:0000256" key="2">
    <source>
        <dbReference type="ARBA" id="ARBA00007635"/>
    </source>
</evidence>
<feature type="transmembrane region" description="Helical" evidence="6">
    <location>
        <begin position="77"/>
        <end position="97"/>
    </location>
</feature>
<dbReference type="InParanoid" id="A0A200PZS5"/>
<comment type="caution">
    <text evidence="9">The sequence shown here is derived from an EMBL/GenBank/DDBJ whole genome shotgun (WGS) entry which is preliminary data.</text>
</comment>
<evidence type="ECO:0000256" key="3">
    <source>
        <dbReference type="ARBA" id="ARBA00022692"/>
    </source>
</evidence>
<evidence type="ECO:0000256" key="7">
    <source>
        <dbReference type="SAM" id="MobiDB-lite"/>
    </source>
</evidence>
<evidence type="ECO:0000256" key="5">
    <source>
        <dbReference type="ARBA" id="ARBA00023136"/>
    </source>
</evidence>
<reference evidence="9 10" key="1">
    <citation type="journal article" date="2017" name="Mol. Plant">
        <title>The Genome of Medicinal Plant Macleaya cordata Provides New Insights into Benzylisoquinoline Alkaloids Metabolism.</title>
        <authorList>
            <person name="Liu X."/>
            <person name="Liu Y."/>
            <person name="Huang P."/>
            <person name="Ma Y."/>
            <person name="Qing Z."/>
            <person name="Tang Q."/>
            <person name="Cao H."/>
            <person name="Cheng P."/>
            <person name="Zheng Y."/>
            <person name="Yuan Z."/>
            <person name="Zhou Y."/>
            <person name="Liu J."/>
            <person name="Tang Z."/>
            <person name="Zhuo Y."/>
            <person name="Zhang Y."/>
            <person name="Yu L."/>
            <person name="Huang J."/>
            <person name="Yang P."/>
            <person name="Peng Q."/>
            <person name="Zhang J."/>
            <person name="Jiang W."/>
            <person name="Zhang Z."/>
            <person name="Lin K."/>
            <person name="Ro D.K."/>
            <person name="Chen X."/>
            <person name="Xiong X."/>
            <person name="Shang Y."/>
            <person name="Huang S."/>
            <person name="Zeng J."/>
        </authorList>
    </citation>
    <scope>NUCLEOTIDE SEQUENCE [LARGE SCALE GENOMIC DNA]</scope>
    <source>
        <strain evidence="10">cv. BLH2017</strain>
        <tissue evidence="9">Root</tissue>
    </source>
</reference>
<comment type="subcellular location">
    <subcellularLocation>
        <location evidence="1 6">Membrane</location>
        <topology evidence="1 6">Multi-pass membrane protein</topology>
    </subcellularLocation>
</comment>
<feature type="region of interest" description="Disordered" evidence="7">
    <location>
        <begin position="228"/>
        <end position="263"/>
    </location>
</feature>
<dbReference type="InterPro" id="IPR000620">
    <property type="entry name" value="EamA_dom"/>
</dbReference>
<dbReference type="OMA" id="PENWILG"/>
<dbReference type="EMBL" id="MVGT01003557">
    <property type="protein sequence ID" value="OVA03713.1"/>
    <property type="molecule type" value="Genomic_DNA"/>
</dbReference>
<accession>A0A200PZS5</accession>
<dbReference type="AlphaFoldDB" id="A0A200PZS5"/>
<dbReference type="STRING" id="56857.A0A200PZS5"/>
<feature type="compositionally biased region" description="Low complexity" evidence="7">
    <location>
        <begin position="233"/>
        <end position="242"/>
    </location>
</feature>
<evidence type="ECO:0000256" key="6">
    <source>
        <dbReference type="RuleBase" id="RU363077"/>
    </source>
</evidence>
<keyword evidence="3 6" id="KW-0812">Transmembrane</keyword>
<feature type="transmembrane region" description="Helical" evidence="6">
    <location>
        <begin position="25"/>
        <end position="43"/>
    </location>
</feature>
<comment type="similarity">
    <text evidence="2 6">Belongs to the drug/metabolite transporter (DMT) superfamily. Plant drug/metabolite exporter (P-DME) (TC 2.A.7.4) family.</text>
</comment>
<dbReference type="InterPro" id="IPR030184">
    <property type="entry name" value="WAT1-related"/>
</dbReference>
<sequence>MGVHGFIYIMYRTGKLDLRSSSSQAKVIGTVISIIGAVFVALYKGPPLWNPSAPHQLLSSPPPAKTVFLFASTPENWILGCILLAVSTLCASIWNILQARTVKEYPDATTIVTLYSLFGTIQCGIISLIAERDDLTAWKITSKMELINIVLAAVFGSVIRSGVQGWCMRKKGPLFIAMFKPFTIFIACSLGFLFFGHTFHFGSVVGSFIAAIGYYSLMWGQIKEEEIKEDHGSTSGDSSGSSNPANSIKTPLLQDHEVVDDQV</sequence>
<feature type="transmembrane region" description="Helical" evidence="6">
    <location>
        <begin position="109"/>
        <end position="130"/>
    </location>
</feature>
<keyword evidence="5 6" id="KW-0472">Membrane</keyword>
<keyword evidence="10" id="KW-1185">Reference proteome</keyword>
<gene>
    <name evidence="9" type="ORF">BVC80_1431g27</name>
</gene>
<evidence type="ECO:0000259" key="8">
    <source>
        <dbReference type="Pfam" id="PF00892"/>
    </source>
</evidence>
<feature type="transmembrane region" description="Helical" evidence="6">
    <location>
        <begin position="175"/>
        <end position="195"/>
    </location>
</feature>
<dbReference type="Pfam" id="PF00892">
    <property type="entry name" value="EamA"/>
    <property type="match status" value="1"/>
</dbReference>
<proteinExistence type="inferred from homology"/>
<evidence type="ECO:0000313" key="10">
    <source>
        <dbReference type="Proteomes" id="UP000195402"/>
    </source>
</evidence>
<feature type="compositionally biased region" description="Basic and acidic residues" evidence="7">
    <location>
        <begin position="254"/>
        <end position="263"/>
    </location>
</feature>
<feature type="transmembrane region" description="Helical" evidence="6">
    <location>
        <begin position="201"/>
        <end position="219"/>
    </location>
</feature>
<dbReference type="PANTHER" id="PTHR31218">
    <property type="entry name" value="WAT1-RELATED PROTEIN"/>
    <property type="match status" value="1"/>
</dbReference>
<dbReference type="OrthoDB" id="1728340at2759"/>
<keyword evidence="4 6" id="KW-1133">Transmembrane helix</keyword>
<feature type="transmembrane region" description="Helical" evidence="6">
    <location>
        <begin position="146"/>
        <end position="163"/>
    </location>
</feature>
<feature type="domain" description="EamA" evidence="8">
    <location>
        <begin position="79"/>
        <end position="217"/>
    </location>
</feature>
<name>A0A200PZS5_MACCD</name>
<protein>
    <recommendedName>
        <fullName evidence="6">WAT1-related protein</fullName>
    </recommendedName>
</protein>
<evidence type="ECO:0000256" key="4">
    <source>
        <dbReference type="ARBA" id="ARBA00022989"/>
    </source>
</evidence>
<evidence type="ECO:0000313" key="9">
    <source>
        <dbReference type="EMBL" id="OVA03713.1"/>
    </source>
</evidence>
<dbReference type="GO" id="GO:0022857">
    <property type="term" value="F:transmembrane transporter activity"/>
    <property type="evidence" value="ECO:0007669"/>
    <property type="project" value="InterPro"/>
</dbReference>